<evidence type="ECO:0000313" key="2">
    <source>
        <dbReference type="Proteomes" id="UP000824007"/>
    </source>
</evidence>
<name>A0A9D2C6M0_9FIRM</name>
<comment type="caution">
    <text evidence="1">The sequence shown here is derived from an EMBL/GenBank/DDBJ whole genome shotgun (WGS) entry which is preliminary data.</text>
</comment>
<organism evidence="1 2">
    <name type="scientific">Candidatus Eisenbergiella pullistercoris</name>
    <dbReference type="NCBI Taxonomy" id="2838555"/>
    <lineage>
        <taxon>Bacteria</taxon>
        <taxon>Bacillati</taxon>
        <taxon>Bacillota</taxon>
        <taxon>Clostridia</taxon>
        <taxon>Lachnospirales</taxon>
        <taxon>Lachnospiraceae</taxon>
        <taxon>Eisenbergiella</taxon>
    </lineage>
</organism>
<dbReference type="Gene3D" id="3.10.28.20">
    <property type="entry name" value="Acetamidase/Formamidase-like domains"/>
    <property type="match status" value="1"/>
</dbReference>
<dbReference type="Gene3D" id="2.40.10.120">
    <property type="match status" value="1"/>
</dbReference>
<sequence>MLTLESAVYSFDKNNAPIAHASDGDIVRFITQDCFGNQIRTEADHEDNLDFTHTNPAAGPLYIDGAEAGDVLAADILDIQVADQGVMMTLEGYGALWPTCEIRTKIIPIRDGCAHFNDVKWPISPMIGVIGTAPDGAPVPSGYSFSGGGNMDSRLIKKGASVYLPVRVPGALLAMGDIHAAMGDGEVCETGIEIAGEILVRVRIIKNFKLNWPVTETEDFWFVNTNGRTCDTAIRRGYEEIQRLVMNAYGWDATDAALYLSARARLEANQAVLDENGTDEEGPTFRVGVPKLCSKPGLIP</sequence>
<dbReference type="GO" id="GO:0016811">
    <property type="term" value="F:hydrolase activity, acting on carbon-nitrogen (but not peptide) bonds, in linear amides"/>
    <property type="evidence" value="ECO:0007669"/>
    <property type="project" value="InterPro"/>
</dbReference>
<dbReference type="PANTHER" id="PTHR31891:SF1">
    <property type="entry name" value="FORMAMIDASE C869.04-RELATED"/>
    <property type="match status" value="1"/>
</dbReference>
<dbReference type="AlphaFoldDB" id="A0A9D2C6M0"/>
<dbReference type="Gene3D" id="2.60.120.580">
    <property type="entry name" value="Acetamidase/Formamidase-like domains"/>
    <property type="match status" value="1"/>
</dbReference>
<accession>A0A9D2C6M0</accession>
<dbReference type="EMBL" id="DXDD01000032">
    <property type="protein sequence ID" value="HIY59516.1"/>
    <property type="molecule type" value="Genomic_DNA"/>
</dbReference>
<evidence type="ECO:0000313" key="1">
    <source>
        <dbReference type="EMBL" id="HIY59516.1"/>
    </source>
</evidence>
<dbReference type="Proteomes" id="UP000824007">
    <property type="component" value="Unassembled WGS sequence"/>
</dbReference>
<protein>
    <submittedName>
        <fullName evidence="1">Acetamidase/formamidase family protein</fullName>
    </submittedName>
</protein>
<proteinExistence type="predicted"/>
<reference evidence="1" key="2">
    <citation type="submission" date="2021-04" db="EMBL/GenBank/DDBJ databases">
        <authorList>
            <person name="Gilroy R."/>
        </authorList>
    </citation>
    <scope>NUCLEOTIDE SEQUENCE</scope>
    <source>
        <strain evidence="1">ChiSxjej3B15-24422</strain>
    </source>
</reference>
<gene>
    <name evidence="1" type="ORF">H9831_02375</name>
</gene>
<dbReference type="InterPro" id="IPR004304">
    <property type="entry name" value="FmdA_AmdA"/>
</dbReference>
<reference evidence="1" key="1">
    <citation type="journal article" date="2021" name="PeerJ">
        <title>Extensive microbial diversity within the chicken gut microbiome revealed by metagenomics and culture.</title>
        <authorList>
            <person name="Gilroy R."/>
            <person name="Ravi A."/>
            <person name="Getino M."/>
            <person name="Pursley I."/>
            <person name="Horton D.L."/>
            <person name="Alikhan N.F."/>
            <person name="Baker D."/>
            <person name="Gharbi K."/>
            <person name="Hall N."/>
            <person name="Watson M."/>
            <person name="Adriaenssens E.M."/>
            <person name="Foster-Nyarko E."/>
            <person name="Jarju S."/>
            <person name="Secka A."/>
            <person name="Antonio M."/>
            <person name="Oren A."/>
            <person name="Chaudhuri R.R."/>
            <person name="La Ragione R."/>
            <person name="Hildebrand F."/>
            <person name="Pallen M.J."/>
        </authorList>
    </citation>
    <scope>NUCLEOTIDE SEQUENCE</scope>
    <source>
        <strain evidence="1">ChiSxjej3B15-24422</strain>
    </source>
</reference>
<dbReference type="PANTHER" id="PTHR31891">
    <property type="entry name" value="FORMAMIDASE C869.04-RELATED"/>
    <property type="match status" value="1"/>
</dbReference>
<dbReference type="SUPFAM" id="SSF141130">
    <property type="entry name" value="Acetamidase/Formamidase-like"/>
    <property type="match status" value="1"/>
</dbReference>
<dbReference type="Pfam" id="PF03069">
    <property type="entry name" value="FmdA_AmdA"/>
    <property type="match status" value="2"/>
</dbReference>